<dbReference type="OrthoDB" id="1551443at2"/>
<dbReference type="Gene3D" id="3.10.450.50">
    <property type="match status" value="1"/>
</dbReference>
<organism evidence="1 2">
    <name type="scientific">Methylocystis bryophila</name>
    <dbReference type="NCBI Taxonomy" id="655015"/>
    <lineage>
        <taxon>Bacteria</taxon>
        <taxon>Pseudomonadati</taxon>
        <taxon>Pseudomonadota</taxon>
        <taxon>Alphaproteobacteria</taxon>
        <taxon>Hyphomicrobiales</taxon>
        <taxon>Methylocystaceae</taxon>
        <taxon>Methylocystis</taxon>
    </lineage>
</organism>
<dbReference type="InterPro" id="IPR004027">
    <property type="entry name" value="SEC_C_motif"/>
</dbReference>
<protein>
    <recommendedName>
        <fullName evidence="3">YecA family protein</fullName>
    </recommendedName>
</protein>
<sequence>MATPAAQTRAPIHPHFDPQEMREAHAALSNADGMITAIAIGPEKISPAEWLPKIGFGIAGPNNLDRQLNLLAEHFMDRHDEILRLVRQAGNAYEPRLWRDKDGRIVADDWVDGFMDGVRLRSEPWQELFQQPDCALLSPILAHLRDKDGKYVLFDPMTGEGEKQLRLAVEALPEAVVALSRYWRRRRAFANGDMEAVSLFGKVGRNEPCPCGSGKKFKRCHGEAA</sequence>
<dbReference type="AlphaFoldDB" id="A0A1W6MQV2"/>
<dbReference type="SUPFAM" id="SSF103642">
    <property type="entry name" value="Sec-C motif"/>
    <property type="match status" value="1"/>
</dbReference>
<dbReference type="RefSeq" id="WP_158658542.1">
    <property type="nucleotide sequence ID" value="NZ_AP027149.1"/>
</dbReference>
<dbReference type="NCBIfam" id="TIGR02292">
    <property type="entry name" value="ygfB_yecA"/>
    <property type="match status" value="1"/>
</dbReference>
<gene>
    <name evidence="1" type="ORF">B1812_01540</name>
</gene>
<dbReference type="SUPFAM" id="SSF101327">
    <property type="entry name" value="YgfB-like"/>
    <property type="match status" value="1"/>
</dbReference>
<dbReference type="KEGG" id="mbry:B1812_01540"/>
<accession>A0A1W6MQV2</accession>
<dbReference type="Pfam" id="PF03695">
    <property type="entry name" value="UPF0149"/>
    <property type="match status" value="1"/>
</dbReference>
<keyword evidence="2" id="KW-1185">Reference proteome</keyword>
<dbReference type="Pfam" id="PF02810">
    <property type="entry name" value="SEC-C"/>
    <property type="match status" value="1"/>
</dbReference>
<dbReference type="InterPro" id="IPR036255">
    <property type="entry name" value="YgfB-like_sf"/>
</dbReference>
<reference evidence="1 2" key="1">
    <citation type="submission" date="2017-02" db="EMBL/GenBank/DDBJ databases">
        <authorList>
            <person name="Peterson S.W."/>
        </authorList>
    </citation>
    <scope>NUCLEOTIDE SEQUENCE [LARGE SCALE GENOMIC DNA]</scope>
    <source>
        <strain evidence="1 2">S285</strain>
    </source>
</reference>
<evidence type="ECO:0008006" key="3">
    <source>
        <dbReference type="Google" id="ProtNLM"/>
    </source>
</evidence>
<dbReference type="EMBL" id="CP019948">
    <property type="protein sequence ID" value="ARN79974.1"/>
    <property type="molecule type" value="Genomic_DNA"/>
</dbReference>
<evidence type="ECO:0000313" key="2">
    <source>
        <dbReference type="Proteomes" id="UP000193978"/>
    </source>
</evidence>
<proteinExistence type="predicted"/>
<dbReference type="InterPro" id="IPR011978">
    <property type="entry name" value="YgfB-like"/>
</dbReference>
<name>A0A1W6MQV2_9HYPH</name>
<evidence type="ECO:0000313" key="1">
    <source>
        <dbReference type="EMBL" id="ARN79974.1"/>
    </source>
</evidence>
<dbReference type="Proteomes" id="UP000193978">
    <property type="component" value="Chromosome"/>
</dbReference>